<feature type="region of interest" description="Disordered" evidence="2">
    <location>
        <begin position="1"/>
        <end position="23"/>
    </location>
</feature>
<organism evidence="3 4">
    <name type="scientific">Lophiotrema nucula</name>
    <dbReference type="NCBI Taxonomy" id="690887"/>
    <lineage>
        <taxon>Eukaryota</taxon>
        <taxon>Fungi</taxon>
        <taxon>Dikarya</taxon>
        <taxon>Ascomycota</taxon>
        <taxon>Pezizomycotina</taxon>
        <taxon>Dothideomycetes</taxon>
        <taxon>Pleosporomycetidae</taxon>
        <taxon>Pleosporales</taxon>
        <taxon>Lophiotremataceae</taxon>
        <taxon>Lophiotrema</taxon>
    </lineage>
</organism>
<feature type="coiled-coil region" evidence="1">
    <location>
        <begin position="133"/>
        <end position="160"/>
    </location>
</feature>
<dbReference type="Proteomes" id="UP000799770">
    <property type="component" value="Unassembled WGS sequence"/>
</dbReference>
<name>A0A6A5ZF49_9PLEO</name>
<dbReference type="EMBL" id="ML977319">
    <property type="protein sequence ID" value="KAF2117051.1"/>
    <property type="molecule type" value="Genomic_DNA"/>
</dbReference>
<proteinExistence type="predicted"/>
<feature type="compositionally biased region" description="Basic and acidic residues" evidence="2">
    <location>
        <begin position="190"/>
        <end position="210"/>
    </location>
</feature>
<sequence>MHPELGNLPLGTNGNPSAPAARTSPKWISAYAISRLPHPNAAQVQGSSTASLGQHASAYHAHTIAAEPSRRKREATPTAAIAQYAGTPKRPKVSKKRDLKKVLLESQRDLFNKRREVVEKKLRRVGASAPFLRDRLEEDLDALEVKIRENRVELDQWEFEGVEEDDDGDDVERENQMRGLAVNEDSAIPEESRVKCEPSPEREVIDLTSD</sequence>
<dbReference type="AlphaFoldDB" id="A0A6A5ZF49"/>
<keyword evidence="4" id="KW-1185">Reference proteome</keyword>
<keyword evidence="1" id="KW-0175">Coiled coil</keyword>
<evidence type="ECO:0000313" key="4">
    <source>
        <dbReference type="Proteomes" id="UP000799770"/>
    </source>
</evidence>
<gene>
    <name evidence="3" type="ORF">BDV96DRAFT_630573</name>
</gene>
<evidence type="ECO:0000256" key="1">
    <source>
        <dbReference type="SAM" id="Coils"/>
    </source>
</evidence>
<feature type="region of interest" description="Disordered" evidence="2">
    <location>
        <begin position="178"/>
        <end position="210"/>
    </location>
</feature>
<evidence type="ECO:0000256" key="2">
    <source>
        <dbReference type="SAM" id="MobiDB-lite"/>
    </source>
</evidence>
<reference evidence="3" key="1">
    <citation type="journal article" date="2020" name="Stud. Mycol.">
        <title>101 Dothideomycetes genomes: a test case for predicting lifestyles and emergence of pathogens.</title>
        <authorList>
            <person name="Haridas S."/>
            <person name="Albert R."/>
            <person name="Binder M."/>
            <person name="Bloem J."/>
            <person name="Labutti K."/>
            <person name="Salamov A."/>
            <person name="Andreopoulos B."/>
            <person name="Baker S."/>
            <person name="Barry K."/>
            <person name="Bills G."/>
            <person name="Bluhm B."/>
            <person name="Cannon C."/>
            <person name="Castanera R."/>
            <person name="Culley D."/>
            <person name="Daum C."/>
            <person name="Ezra D."/>
            <person name="Gonzalez J."/>
            <person name="Henrissat B."/>
            <person name="Kuo A."/>
            <person name="Liang C."/>
            <person name="Lipzen A."/>
            <person name="Lutzoni F."/>
            <person name="Magnuson J."/>
            <person name="Mondo S."/>
            <person name="Nolan M."/>
            <person name="Ohm R."/>
            <person name="Pangilinan J."/>
            <person name="Park H.-J."/>
            <person name="Ramirez L."/>
            <person name="Alfaro M."/>
            <person name="Sun H."/>
            <person name="Tritt A."/>
            <person name="Yoshinaga Y."/>
            <person name="Zwiers L.-H."/>
            <person name="Turgeon B."/>
            <person name="Goodwin S."/>
            <person name="Spatafora J."/>
            <person name="Crous P."/>
            <person name="Grigoriev I."/>
        </authorList>
    </citation>
    <scope>NUCLEOTIDE SEQUENCE</scope>
    <source>
        <strain evidence="3">CBS 627.86</strain>
    </source>
</reference>
<protein>
    <submittedName>
        <fullName evidence="3">Uncharacterized protein</fullName>
    </submittedName>
</protein>
<evidence type="ECO:0000313" key="3">
    <source>
        <dbReference type="EMBL" id="KAF2117051.1"/>
    </source>
</evidence>
<accession>A0A6A5ZF49</accession>